<feature type="compositionally biased region" description="Polar residues" evidence="1">
    <location>
        <begin position="342"/>
        <end position="355"/>
    </location>
</feature>
<keyword evidence="3" id="KW-1185">Reference proteome</keyword>
<evidence type="ECO:0000313" key="2">
    <source>
        <dbReference type="EMBL" id="KAJ7703719.1"/>
    </source>
</evidence>
<organism evidence="2 3">
    <name type="scientific">Mycena rosella</name>
    <name type="common">Pink bonnet</name>
    <name type="synonym">Agaricus rosellus</name>
    <dbReference type="NCBI Taxonomy" id="1033263"/>
    <lineage>
        <taxon>Eukaryota</taxon>
        <taxon>Fungi</taxon>
        <taxon>Dikarya</taxon>
        <taxon>Basidiomycota</taxon>
        <taxon>Agaricomycotina</taxon>
        <taxon>Agaricomycetes</taxon>
        <taxon>Agaricomycetidae</taxon>
        <taxon>Agaricales</taxon>
        <taxon>Marasmiineae</taxon>
        <taxon>Mycenaceae</taxon>
        <taxon>Mycena</taxon>
    </lineage>
</organism>
<feature type="region of interest" description="Disordered" evidence="1">
    <location>
        <begin position="337"/>
        <end position="363"/>
    </location>
</feature>
<comment type="caution">
    <text evidence="2">The sequence shown here is derived from an EMBL/GenBank/DDBJ whole genome shotgun (WGS) entry which is preliminary data.</text>
</comment>
<sequence>MTTDDTDSPPGYYDDSGYASKGNGSPGSAKDKRPEDAVPESRYVYYRPFSLDGAIPSKRAFPGGSPFVGRIRATAIPPPHTVDSLKRALAQAEELPDLIEELGLFHTAESRTPRVVGARVPILTGDIGGTPETALALLFHEKLPKSRSSLEGIPPGPSPQYLYYRLYTRTGEDGSTRAFAPGEPALGRVDRALIAPPRDVSSIKRHIARVESKPIYAFADLFTDVSAEAPQTSANGAQASANDAQAADAFLPDTCGASANNPILVLQPERRAGLHNRPLLVVAGPPDLGHSKRRWTWVQSRWLFPSPGDILHTDGIEHMEQDKRGWHRSVYTAVDRTGRTGCESSPSEASHSLTRYFSRGNGR</sequence>
<gene>
    <name evidence="2" type="ORF">B0H17DRAFT_1040924</name>
</gene>
<feature type="region of interest" description="Disordered" evidence="1">
    <location>
        <begin position="1"/>
        <end position="37"/>
    </location>
</feature>
<proteinExistence type="predicted"/>
<dbReference type="EMBL" id="JARKIE010000012">
    <property type="protein sequence ID" value="KAJ7703719.1"/>
    <property type="molecule type" value="Genomic_DNA"/>
</dbReference>
<evidence type="ECO:0000256" key="1">
    <source>
        <dbReference type="SAM" id="MobiDB-lite"/>
    </source>
</evidence>
<dbReference type="AlphaFoldDB" id="A0AAD7GRM6"/>
<dbReference type="Proteomes" id="UP001221757">
    <property type="component" value="Unassembled WGS sequence"/>
</dbReference>
<evidence type="ECO:0000313" key="3">
    <source>
        <dbReference type="Proteomes" id="UP001221757"/>
    </source>
</evidence>
<name>A0AAD7GRM6_MYCRO</name>
<accession>A0AAD7GRM6</accession>
<protein>
    <submittedName>
        <fullName evidence="2">Uncharacterized protein</fullName>
    </submittedName>
</protein>
<reference evidence="2" key="1">
    <citation type="submission" date="2023-03" db="EMBL/GenBank/DDBJ databases">
        <title>Massive genome expansion in bonnet fungi (Mycena s.s.) driven by repeated elements and novel gene families across ecological guilds.</title>
        <authorList>
            <consortium name="Lawrence Berkeley National Laboratory"/>
            <person name="Harder C.B."/>
            <person name="Miyauchi S."/>
            <person name="Viragh M."/>
            <person name="Kuo A."/>
            <person name="Thoen E."/>
            <person name="Andreopoulos B."/>
            <person name="Lu D."/>
            <person name="Skrede I."/>
            <person name="Drula E."/>
            <person name="Henrissat B."/>
            <person name="Morin E."/>
            <person name="Kohler A."/>
            <person name="Barry K."/>
            <person name="LaButti K."/>
            <person name="Morin E."/>
            <person name="Salamov A."/>
            <person name="Lipzen A."/>
            <person name="Mereny Z."/>
            <person name="Hegedus B."/>
            <person name="Baldrian P."/>
            <person name="Stursova M."/>
            <person name="Weitz H."/>
            <person name="Taylor A."/>
            <person name="Grigoriev I.V."/>
            <person name="Nagy L.G."/>
            <person name="Martin F."/>
            <person name="Kauserud H."/>
        </authorList>
    </citation>
    <scope>NUCLEOTIDE SEQUENCE</scope>
    <source>
        <strain evidence="2">CBHHK067</strain>
    </source>
</reference>